<dbReference type="RefSeq" id="WP_006208092.1">
    <property type="nucleotide sequence ID" value="NZ_CP147845.1"/>
</dbReference>
<name>A0A163JVE7_9BACL</name>
<dbReference type="EMBL" id="LWMH01000001">
    <property type="protein sequence ID" value="KZS46828.1"/>
    <property type="molecule type" value="Genomic_DNA"/>
</dbReference>
<reference evidence="2" key="1">
    <citation type="journal article" date="2016" name="Genome Announc.">
        <title>Draft genomes of two strains of Paenibacillus glucanolyticus with capability to degrade lignocellulose.</title>
        <authorList>
            <person name="Mathews S.L."/>
            <person name="Pawlak J."/>
            <person name="Grunden A.M."/>
        </authorList>
    </citation>
    <scope>NUCLEOTIDE SEQUENCE [LARGE SCALE GENOMIC DNA]</scope>
    <source>
        <strain evidence="2">SLM1</strain>
    </source>
</reference>
<keyword evidence="1" id="KW-1133">Transmembrane helix</keyword>
<dbReference type="GeneID" id="97557814"/>
<dbReference type="Proteomes" id="UP000076796">
    <property type="component" value="Unassembled WGS sequence"/>
</dbReference>
<proteinExistence type="predicted"/>
<dbReference type="STRING" id="59843.A3958_12890"/>
<accession>A0A163JVE7</accession>
<keyword evidence="1" id="KW-0472">Membrane</keyword>
<feature type="transmembrane region" description="Helical" evidence="1">
    <location>
        <begin position="173"/>
        <end position="196"/>
    </location>
</feature>
<organism evidence="2 3">
    <name type="scientific">Paenibacillus glucanolyticus</name>
    <dbReference type="NCBI Taxonomy" id="59843"/>
    <lineage>
        <taxon>Bacteria</taxon>
        <taxon>Bacillati</taxon>
        <taxon>Bacillota</taxon>
        <taxon>Bacilli</taxon>
        <taxon>Bacillales</taxon>
        <taxon>Paenibacillaceae</taxon>
        <taxon>Paenibacillus</taxon>
    </lineage>
</organism>
<comment type="caution">
    <text evidence="2">The sequence shown here is derived from an EMBL/GenBank/DDBJ whole genome shotgun (WGS) entry which is preliminary data.</text>
</comment>
<gene>
    <name evidence="2" type="ORF">AWU65_13310</name>
</gene>
<feature type="transmembrane region" description="Helical" evidence="1">
    <location>
        <begin position="21"/>
        <end position="41"/>
    </location>
</feature>
<evidence type="ECO:0000256" key="1">
    <source>
        <dbReference type="SAM" id="Phobius"/>
    </source>
</evidence>
<evidence type="ECO:0008006" key="4">
    <source>
        <dbReference type="Google" id="ProtNLM"/>
    </source>
</evidence>
<feature type="transmembrane region" description="Helical" evidence="1">
    <location>
        <begin position="208"/>
        <end position="228"/>
    </location>
</feature>
<keyword evidence="1" id="KW-0812">Transmembrane</keyword>
<feature type="transmembrane region" description="Helical" evidence="1">
    <location>
        <begin position="53"/>
        <end position="71"/>
    </location>
</feature>
<feature type="transmembrane region" description="Helical" evidence="1">
    <location>
        <begin position="140"/>
        <end position="161"/>
    </location>
</feature>
<sequence length="241" mass="27731">MQQVLHNAMKIVKKDFASDKLQILWTILFMVYMGFAASVIIDNQFEHLYERSNPFIDFILVLYAPLLGYLFSRRSFRYLSEDSYTRMLYFYRSIPVPASAIFVSRIINSLIAYAINGIVFFGVMYAIGDHIRSAMDIPSYIAFMLTWIGIGFLMTGPYIYWEHMCSGKAYFRNTLVVMVLTTGSVVLFNLLGYSLTDFIANASIRWSLISPVMWGSLIIGLAAMLLMSKFTYTRQQTRDLT</sequence>
<dbReference type="AlphaFoldDB" id="A0A163JVE7"/>
<keyword evidence="3" id="KW-1185">Reference proteome</keyword>
<protein>
    <recommendedName>
        <fullName evidence="4">ABC transporter permease</fullName>
    </recommendedName>
</protein>
<evidence type="ECO:0000313" key="3">
    <source>
        <dbReference type="Proteomes" id="UP000076796"/>
    </source>
</evidence>
<evidence type="ECO:0000313" key="2">
    <source>
        <dbReference type="EMBL" id="KZS46828.1"/>
    </source>
</evidence>
<feature type="transmembrane region" description="Helical" evidence="1">
    <location>
        <begin position="110"/>
        <end position="128"/>
    </location>
</feature>
<dbReference type="OrthoDB" id="2678055at2"/>